<comment type="subcellular location">
    <subcellularLocation>
        <location evidence="1">Cell membrane</location>
        <topology evidence="1">Multi-pass membrane protein</topology>
    </subcellularLocation>
</comment>
<dbReference type="Proteomes" id="UP001162164">
    <property type="component" value="Unassembled WGS sequence"/>
</dbReference>
<organism evidence="9 10">
    <name type="scientific">Molorchus minor</name>
    <dbReference type="NCBI Taxonomy" id="1323400"/>
    <lineage>
        <taxon>Eukaryota</taxon>
        <taxon>Metazoa</taxon>
        <taxon>Ecdysozoa</taxon>
        <taxon>Arthropoda</taxon>
        <taxon>Hexapoda</taxon>
        <taxon>Insecta</taxon>
        <taxon>Pterygota</taxon>
        <taxon>Neoptera</taxon>
        <taxon>Endopterygota</taxon>
        <taxon>Coleoptera</taxon>
        <taxon>Polyphaga</taxon>
        <taxon>Cucujiformia</taxon>
        <taxon>Chrysomeloidea</taxon>
        <taxon>Cerambycidae</taxon>
        <taxon>Lamiinae</taxon>
        <taxon>Monochamini</taxon>
        <taxon>Molorchus</taxon>
    </lineage>
</organism>
<keyword evidence="7" id="KW-0325">Glycoprotein</keyword>
<proteinExistence type="predicted"/>
<evidence type="ECO:0000256" key="2">
    <source>
        <dbReference type="ARBA" id="ARBA00022475"/>
    </source>
</evidence>
<evidence type="ECO:0000256" key="1">
    <source>
        <dbReference type="ARBA" id="ARBA00004651"/>
    </source>
</evidence>
<evidence type="ECO:0000256" key="3">
    <source>
        <dbReference type="ARBA" id="ARBA00022692"/>
    </source>
</evidence>
<keyword evidence="4 8" id="KW-1133">Transmembrane helix</keyword>
<evidence type="ECO:0008006" key="11">
    <source>
        <dbReference type="Google" id="ProtNLM"/>
    </source>
</evidence>
<feature type="transmembrane region" description="Helical" evidence="8">
    <location>
        <begin position="242"/>
        <end position="260"/>
    </location>
</feature>
<keyword evidence="10" id="KW-1185">Reference proteome</keyword>
<evidence type="ECO:0000256" key="4">
    <source>
        <dbReference type="ARBA" id="ARBA00022989"/>
    </source>
</evidence>
<protein>
    <recommendedName>
        <fullName evidence="11">Ionotropic receptor</fullName>
    </recommendedName>
</protein>
<dbReference type="Gene3D" id="3.40.190.10">
    <property type="entry name" value="Periplasmic binding protein-like II"/>
    <property type="match status" value="1"/>
</dbReference>
<keyword evidence="3 8" id="KW-0812">Transmembrane</keyword>
<keyword evidence="2" id="KW-1003">Cell membrane</keyword>
<feature type="transmembrane region" description="Helical" evidence="8">
    <location>
        <begin position="335"/>
        <end position="356"/>
    </location>
</feature>
<reference evidence="9" key="1">
    <citation type="journal article" date="2023" name="Insect Mol. Biol.">
        <title>Genome sequencing provides insights into the evolution of gene families encoding plant cell wall-degrading enzymes in longhorned beetles.</title>
        <authorList>
            <person name="Shin N.R."/>
            <person name="Okamura Y."/>
            <person name="Kirsch R."/>
            <person name="Pauchet Y."/>
        </authorList>
    </citation>
    <scope>NUCLEOTIDE SEQUENCE</scope>
    <source>
        <strain evidence="9">MMC_N1</strain>
    </source>
</reference>
<sequence>MKTNSPVWLLKNLEREIRLTMERFNDRKYLILAGNGTEDKVVDVFKLKELDYISDLLVVQENFESVGSINSYNILTHKYFGAINNSDCILLDVWWPVNKTFMLGNNLFPNKLINQMGRALRIATFEYEPYSIIGPTPDEYKGSELSTAVAFAKMYNMTPFSIINPEDYWGEIFDNWTGNGLLGNLVIDKADIGLGALYTWEVDYHFLDLSKPLVRSGITCLVPAPKLAAGWLTPLRSYSKEMWIAVVVIFLVSSLSLLLIQRCYGKIYGNINIISYERVTMGATQDAWITSIQQADEAIISSMDSIVQKAVKYYYYRHKEEHTLVKLKWVHVEGAFGALCIGCIISIFVFILEIIINRLQIICIGH</sequence>
<dbReference type="EMBL" id="JAPWTJ010000205">
    <property type="protein sequence ID" value="KAJ8981078.1"/>
    <property type="molecule type" value="Genomic_DNA"/>
</dbReference>
<dbReference type="SUPFAM" id="SSF53850">
    <property type="entry name" value="Periplasmic binding protein-like II"/>
    <property type="match status" value="1"/>
</dbReference>
<comment type="caution">
    <text evidence="9">The sequence shown here is derived from an EMBL/GenBank/DDBJ whole genome shotgun (WGS) entry which is preliminary data.</text>
</comment>
<keyword evidence="5 8" id="KW-0472">Membrane</keyword>
<dbReference type="InterPro" id="IPR052192">
    <property type="entry name" value="Insect_Ionotropic_Sensory_Rcpt"/>
</dbReference>
<evidence type="ECO:0000256" key="5">
    <source>
        <dbReference type="ARBA" id="ARBA00023136"/>
    </source>
</evidence>
<evidence type="ECO:0000313" key="9">
    <source>
        <dbReference type="EMBL" id="KAJ8981078.1"/>
    </source>
</evidence>
<accession>A0ABQ9JS25</accession>
<dbReference type="PANTHER" id="PTHR42643">
    <property type="entry name" value="IONOTROPIC RECEPTOR 20A-RELATED"/>
    <property type="match status" value="1"/>
</dbReference>
<evidence type="ECO:0000256" key="8">
    <source>
        <dbReference type="SAM" id="Phobius"/>
    </source>
</evidence>
<evidence type="ECO:0000313" key="10">
    <source>
        <dbReference type="Proteomes" id="UP001162164"/>
    </source>
</evidence>
<name>A0ABQ9JS25_9CUCU</name>
<dbReference type="PANTHER" id="PTHR42643:SF40">
    <property type="entry name" value="IONOTROPIC RECEPTOR 41A-RELATED"/>
    <property type="match status" value="1"/>
</dbReference>
<gene>
    <name evidence="9" type="ORF">NQ317_015301</name>
</gene>
<evidence type="ECO:0000256" key="7">
    <source>
        <dbReference type="ARBA" id="ARBA00023180"/>
    </source>
</evidence>
<keyword evidence="6" id="KW-0675">Receptor</keyword>
<evidence type="ECO:0000256" key="6">
    <source>
        <dbReference type="ARBA" id="ARBA00023170"/>
    </source>
</evidence>